<protein>
    <recommendedName>
        <fullName evidence="3">Lipoprotein</fullName>
    </recommendedName>
</protein>
<dbReference type="OrthoDB" id="9911491at2"/>
<reference evidence="1 2" key="1">
    <citation type="submission" date="2018-03" db="EMBL/GenBank/DDBJ databases">
        <title>Draft Genome Sequences of the Obligatory Marine Myxobacteria Enhygromyxa salina SWB005.</title>
        <authorList>
            <person name="Poehlein A."/>
            <person name="Moghaddam J.A."/>
            <person name="Harms H."/>
            <person name="Alanjari M."/>
            <person name="Koenig G.M."/>
            <person name="Daniel R."/>
            <person name="Schaeberle T.F."/>
        </authorList>
    </citation>
    <scope>NUCLEOTIDE SEQUENCE [LARGE SCALE GENOMIC DNA]</scope>
    <source>
        <strain evidence="1 2">SWB005</strain>
    </source>
</reference>
<name>A0A2S9XE99_9BACT</name>
<evidence type="ECO:0000313" key="2">
    <source>
        <dbReference type="Proteomes" id="UP000237968"/>
    </source>
</evidence>
<dbReference type="PROSITE" id="PS51257">
    <property type="entry name" value="PROKAR_LIPOPROTEIN"/>
    <property type="match status" value="1"/>
</dbReference>
<dbReference type="AlphaFoldDB" id="A0A2S9XE99"/>
<organism evidence="1 2">
    <name type="scientific">Enhygromyxa salina</name>
    <dbReference type="NCBI Taxonomy" id="215803"/>
    <lineage>
        <taxon>Bacteria</taxon>
        <taxon>Pseudomonadati</taxon>
        <taxon>Myxococcota</taxon>
        <taxon>Polyangia</taxon>
        <taxon>Nannocystales</taxon>
        <taxon>Nannocystaceae</taxon>
        <taxon>Enhygromyxa</taxon>
    </lineage>
</organism>
<dbReference type="RefSeq" id="WP_106394965.1">
    <property type="nucleotide sequence ID" value="NZ_PVNK01000253.1"/>
</dbReference>
<sequence>MKPLIHPSHPSLSGCAVAGLIALAASGCVTTEDTLVLGNPTAPLTFGGYASAPGATVELYAFDRSTDDWEPKPLATTIADNTPFTYGGRTIYSWNLTTTLIDNDDPSSLCRLSPRCTLAESSIRVQFREVDGDHNPLLTFDKGGITCTAKKVNDGADLYAAAWECKGEIFDELSIPVIL</sequence>
<proteinExistence type="predicted"/>
<keyword evidence="2" id="KW-1185">Reference proteome</keyword>
<dbReference type="Proteomes" id="UP000237968">
    <property type="component" value="Unassembled WGS sequence"/>
</dbReference>
<evidence type="ECO:0008006" key="3">
    <source>
        <dbReference type="Google" id="ProtNLM"/>
    </source>
</evidence>
<accession>A0A2S9XE99</accession>
<dbReference type="EMBL" id="PVNK01000253">
    <property type="protein sequence ID" value="PRP91185.1"/>
    <property type="molecule type" value="Genomic_DNA"/>
</dbReference>
<gene>
    <name evidence="1" type="ORF">ENSA5_57570</name>
</gene>
<comment type="caution">
    <text evidence="1">The sequence shown here is derived from an EMBL/GenBank/DDBJ whole genome shotgun (WGS) entry which is preliminary data.</text>
</comment>
<evidence type="ECO:0000313" key="1">
    <source>
        <dbReference type="EMBL" id="PRP91185.1"/>
    </source>
</evidence>